<proteinExistence type="predicted"/>
<dbReference type="Pfam" id="PF07690">
    <property type="entry name" value="MFS_1"/>
    <property type="match status" value="1"/>
</dbReference>
<feature type="transmembrane region" description="Helical" evidence="7">
    <location>
        <begin position="46"/>
        <end position="67"/>
    </location>
</feature>
<feature type="transmembrane region" description="Helical" evidence="7">
    <location>
        <begin position="223"/>
        <end position="247"/>
    </location>
</feature>
<evidence type="ECO:0000256" key="2">
    <source>
        <dbReference type="ARBA" id="ARBA00022448"/>
    </source>
</evidence>
<dbReference type="RefSeq" id="WP_143892571.1">
    <property type="nucleotide sequence ID" value="NZ_CP041666.1"/>
</dbReference>
<dbReference type="SUPFAM" id="SSF103473">
    <property type="entry name" value="MFS general substrate transporter"/>
    <property type="match status" value="1"/>
</dbReference>
<evidence type="ECO:0000256" key="7">
    <source>
        <dbReference type="SAM" id="Phobius"/>
    </source>
</evidence>
<dbReference type="InterPro" id="IPR036259">
    <property type="entry name" value="MFS_trans_sf"/>
</dbReference>
<feature type="transmembrane region" description="Helical" evidence="7">
    <location>
        <begin position="326"/>
        <end position="349"/>
    </location>
</feature>
<keyword evidence="10" id="KW-1185">Reference proteome</keyword>
<evidence type="ECO:0000256" key="3">
    <source>
        <dbReference type="ARBA" id="ARBA00022475"/>
    </source>
</evidence>
<dbReference type="PANTHER" id="PTHR23517">
    <property type="entry name" value="RESISTANCE PROTEIN MDTM, PUTATIVE-RELATED-RELATED"/>
    <property type="match status" value="1"/>
</dbReference>
<feature type="transmembrane region" description="Helical" evidence="7">
    <location>
        <begin position="139"/>
        <end position="161"/>
    </location>
</feature>
<dbReference type="PROSITE" id="PS50850">
    <property type="entry name" value="MFS"/>
    <property type="match status" value="1"/>
</dbReference>
<feature type="transmembrane region" description="Helical" evidence="7">
    <location>
        <begin position="167"/>
        <end position="186"/>
    </location>
</feature>
<gene>
    <name evidence="9" type="ORF">FN924_05720</name>
</gene>
<name>A0A516KEC2_9BACI</name>
<keyword evidence="2" id="KW-0813">Transport</keyword>
<dbReference type="InterPro" id="IPR005829">
    <property type="entry name" value="Sugar_transporter_CS"/>
</dbReference>
<dbReference type="AlphaFoldDB" id="A0A516KEC2"/>
<dbReference type="PROSITE" id="PS00216">
    <property type="entry name" value="SUGAR_TRANSPORT_1"/>
    <property type="match status" value="1"/>
</dbReference>
<dbReference type="KEGG" id="aqt:FN924_05720"/>
<dbReference type="InterPro" id="IPR011701">
    <property type="entry name" value="MFS"/>
</dbReference>
<evidence type="ECO:0000256" key="6">
    <source>
        <dbReference type="ARBA" id="ARBA00023136"/>
    </source>
</evidence>
<feature type="transmembrane region" description="Helical" evidence="7">
    <location>
        <begin position="272"/>
        <end position="291"/>
    </location>
</feature>
<dbReference type="Gene3D" id="1.20.1250.20">
    <property type="entry name" value="MFS general substrate transporter like domains"/>
    <property type="match status" value="1"/>
</dbReference>
<evidence type="ECO:0000256" key="1">
    <source>
        <dbReference type="ARBA" id="ARBA00004651"/>
    </source>
</evidence>
<evidence type="ECO:0000256" key="4">
    <source>
        <dbReference type="ARBA" id="ARBA00022692"/>
    </source>
</evidence>
<keyword evidence="4 7" id="KW-0812">Transmembrane</keyword>
<accession>A0A516KEC2</accession>
<dbReference type="CDD" id="cd17329">
    <property type="entry name" value="MFS_MdtH_MDR_like"/>
    <property type="match status" value="1"/>
</dbReference>
<evidence type="ECO:0000256" key="5">
    <source>
        <dbReference type="ARBA" id="ARBA00022989"/>
    </source>
</evidence>
<feature type="transmembrane region" description="Helical" evidence="7">
    <location>
        <begin position="12"/>
        <end position="34"/>
    </location>
</feature>
<feature type="transmembrane region" description="Helical" evidence="7">
    <location>
        <begin position="361"/>
        <end position="382"/>
    </location>
</feature>
<dbReference type="EMBL" id="CP041666">
    <property type="protein sequence ID" value="QDP39717.1"/>
    <property type="molecule type" value="Genomic_DNA"/>
</dbReference>
<dbReference type="PANTHER" id="PTHR23517:SF3">
    <property type="entry name" value="INTEGRAL MEMBRANE TRANSPORT PROTEIN"/>
    <property type="match status" value="1"/>
</dbReference>
<keyword evidence="5 7" id="KW-1133">Transmembrane helix</keyword>
<dbReference type="GO" id="GO:0005886">
    <property type="term" value="C:plasma membrane"/>
    <property type="evidence" value="ECO:0007669"/>
    <property type="project" value="UniProtKB-SubCell"/>
</dbReference>
<dbReference type="InterPro" id="IPR050171">
    <property type="entry name" value="MFS_Transporters"/>
</dbReference>
<comment type="subcellular location">
    <subcellularLocation>
        <location evidence="1">Cell membrane</location>
        <topology evidence="1">Multi-pass membrane protein</topology>
    </subcellularLocation>
</comment>
<evidence type="ECO:0000313" key="9">
    <source>
        <dbReference type="EMBL" id="QDP39717.1"/>
    </source>
</evidence>
<feature type="transmembrane region" description="Helical" evidence="7">
    <location>
        <begin position="99"/>
        <end position="118"/>
    </location>
</feature>
<keyword evidence="3" id="KW-1003">Cell membrane</keyword>
<dbReference type="InterPro" id="IPR020846">
    <property type="entry name" value="MFS_dom"/>
</dbReference>
<feature type="transmembrane region" description="Helical" evidence="7">
    <location>
        <begin position="303"/>
        <end position="320"/>
    </location>
</feature>
<dbReference type="Proteomes" id="UP000315215">
    <property type="component" value="Chromosome"/>
</dbReference>
<feature type="transmembrane region" description="Helical" evidence="7">
    <location>
        <begin position="74"/>
        <end position="93"/>
    </location>
</feature>
<feature type="transmembrane region" description="Helical" evidence="7">
    <location>
        <begin position="388"/>
        <end position="410"/>
    </location>
</feature>
<dbReference type="GO" id="GO:0022857">
    <property type="term" value="F:transmembrane transporter activity"/>
    <property type="evidence" value="ECO:0007669"/>
    <property type="project" value="InterPro"/>
</dbReference>
<feature type="domain" description="Major facilitator superfamily (MFS) profile" evidence="8">
    <location>
        <begin position="1"/>
        <end position="414"/>
    </location>
</feature>
<evidence type="ECO:0000313" key="10">
    <source>
        <dbReference type="Proteomes" id="UP000315215"/>
    </source>
</evidence>
<reference evidence="9 10" key="1">
    <citation type="submission" date="2019-07" db="EMBL/GenBank/DDBJ databases">
        <authorList>
            <person name="Li J."/>
        </authorList>
    </citation>
    <scope>NUCLEOTIDE SEQUENCE [LARGE SCALE GENOMIC DNA]</scope>
    <source>
        <strain evidence="9 10">TKL69</strain>
    </source>
</reference>
<dbReference type="OrthoDB" id="9793283at2"/>
<evidence type="ECO:0000259" key="8">
    <source>
        <dbReference type="PROSITE" id="PS50850"/>
    </source>
</evidence>
<keyword evidence="6 7" id="KW-0472">Membrane</keyword>
<organism evidence="9 10">
    <name type="scientific">Radiobacillus deserti</name>
    <dbReference type="NCBI Taxonomy" id="2594883"/>
    <lineage>
        <taxon>Bacteria</taxon>
        <taxon>Bacillati</taxon>
        <taxon>Bacillota</taxon>
        <taxon>Bacilli</taxon>
        <taxon>Bacillales</taxon>
        <taxon>Bacillaceae</taxon>
        <taxon>Radiobacillus</taxon>
    </lineage>
</organism>
<sequence>MKWKDWDRNLRIRLFGEGMMNLLFWAYFPFMTIYFDDAFGKGKTGLLIIISQAFSVVASLVGGYCADRFGRKRMMVLASSAQFLTFLLFAYANSPWLESPILTFLSFSLLGVWGALYWPASHAMVADVVPEKHRTSVFAVFYTSINIAVVVAPIIGSFVFYSYRFEMLVVGAILNGIVAFVLYKYLNETAILKERKSSRPSSWYKAVWDELSDYRVIARDKNFLLFIIGGVLVAQTFMQLDLLIAVYTSEVVENQQLFAIGDWHVTVSGEGAFALVLAENGLLVALFTVYISRVITRWKERNVFILSCLLYAVGIALYGLTDSIFVFMFAILLFTGGELIVVGIQESFVAKLAPEHMRGQYFSAASLRFTIGKLIAPVSLVLTDYFSYLVVFLILGLLALFSAATYYVMFKRMDREEELKVLS</sequence>
<protein>
    <submittedName>
        <fullName evidence="9">MFS transporter</fullName>
    </submittedName>
</protein>